<evidence type="ECO:0000313" key="2">
    <source>
        <dbReference type="EMBL" id="QND70833.1"/>
    </source>
</evidence>
<name>A0A7G6TVQ1_9BRAD</name>
<sequence length="309" mass="35086">MRNLKPPRDHHYVPVFYLRQWVRPDGKLIEYTLKRDKLIAKPVGPRGTGFQTDLYAFPDLPAELAQHVEDVFLKYADNTASLALRILLNGRNNWTNELRSGWSRFLIGLIIRHPDMLEEVKAAVLANWESTGAATQEQYEAMREAHHPPTFDEYIQKAEPHIRSKIAINMIIKAIDNEQLGNHFNSMHWASIDVTSASTRLLTSDRPLQYSRLMFPDGFIALPISPTRLFVAANSETSIVNLTTGNRDTIVNNVNLFVTSRARKFVFASDETLSKGITTHIHTAMEPYPLFPQNQSPPMTATPYSDSLT</sequence>
<accession>A0A7G6TVQ1</accession>
<dbReference type="KEGG" id="trb:HB776_05970"/>
<proteinExistence type="predicted"/>
<dbReference type="Proteomes" id="UP000515291">
    <property type="component" value="Chromosome"/>
</dbReference>
<evidence type="ECO:0000256" key="1">
    <source>
        <dbReference type="SAM" id="MobiDB-lite"/>
    </source>
</evidence>
<dbReference type="RefSeq" id="WP_184516041.1">
    <property type="nucleotide sequence ID" value="NZ_CP050292.1"/>
</dbReference>
<organism evidence="2 3">
    <name type="scientific">Tardiphaga robiniae</name>
    <dbReference type="NCBI Taxonomy" id="943830"/>
    <lineage>
        <taxon>Bacteria</taxon>
        <taxon>Pseudomonadati</taxon>
        <taxon>Pseudomonadota</taxon>
        <taxon>Alphaproteobacteria</taxon>
        <taxon>Hyphomicrobiales</taxon>
        <taxon>Nitrobacteraceae</taxon>
        <taxon>Tardiphaga</taxon>
    </lineage>
</organism>
<dbReference type="AlphaFoldDB" id="A0A7G6TVQ1"/>
<protein>
    <submittedName>
        <fullName evidence="2">DUF4238 domain-containing protein</fullName>
    </submittedName>
</protein>
<dbReference type="InterPro" id="IPR025332">
    <property type="entry name" value="DUF4238"/>
</dbReference>
<feature type="compositionally biased region" description="Polar residues" evidence="1">
    <location>
        <begin position="292"/>
        <end position="309"/>
    </location>
</feature>
<feature type="region of interest" description="Disordered" evidence="1">
    <location>
        <begin position="288"/>
        <end position="309"/>
    </location>
</feature>
<dbReference type="Pfam" id="PF14022">
    <property type="entry name" value="DUF4238"/>
    <property type="match status" value="1"/>
</dbReference>
<dbReference type="EMBL" id="CP050292">
    <property type="protein sequence ID" value="QND70833.1"/>
    <property type="molecule type" value="Genomic_DNA"/>
</dbReference>
<evidence type="ECO:0000313" key="3">
    <source>
        <dbReference type="Proteomes" id="UP000515291"/>
    </source>
</evidence>
<gene>
    <name evidence="2" type="ORF">HB776_05970</name>
</gene>
<reference evidence="3" key="1">
    <citation type="journal article" date="2020" name="Mol. Plant Microbe">
        <title>Rhizobial microsymbionts of the narrowly endemic Oxytropis species growing in Kamchatka are characterized by significant genetic diversity and possess a set of genes that are associated with T3SS and T6SS secretion systems and can affect the development of symbiosis.</title>
        <authorList>
            <person name="Safronova V."/>
            <person name="Guro P."/>
            <person name="Sazanova A."/>
            <person name="Kuznetsova I."/>
            <person name="Belimov A."/>
            <person name="Yakubov V."/>
            <person name="Chirak E."/>
            <person name="Afonin A."/>
            <person name="Gogolev Y."/>
            <person name="Andronov E."/>
            <person name="Tikhonovich I."/>
        </authorList>
    </citation>
    <scope>NUCLEOTIDE SEQUENCE [LARGE SCALE GENOMIC DNA]</scope>
    <source>
        <strain evidence="3">581</strain>
    </source>
</reference>